<gene>
    <name evidence="2" type="primary">yqjC_2</name>
    <name evidence="5" type="ORF">CHI95_15225</name>
    <name evidence="2" type="ORF">GHA_02460</name>
    <name evidence="3" type="ORF">KYI77_05790</name>
    <name evidence="4" type="ORF">OGX73_17680</name>
</gene>
<evidence type="ECO:0000313" key="5">
    <source>
        <dbReference type="EMBL" id="OZS73666.1"/>
    </source>
</evidence>
<dbReference type="Proteomes" id="UP001159001">
    <property type="component" value="Unassembled WGS sequence"/>
</dbReference>
<dbReference type="Pfam" id="PF06476">
    <property type="entry name" value="DUF1090"/>
    <property type="match status" value="1"/>
</dbReference>
<dbReference type="EMBL" id="JAOWIN010000014">
    <property type="protein sequence ID" value="MDI9094458.1"/>
    <property type="molecule type" value="Genomic_DNA"/>
</dbReference>
<dbReference type="Proteomes" id="UP001155882">
    <property type="component" value="Unassembled WGS sequence"/>
</dbReference>
<evidence type="ECO:0000313" key="4">
    <source>
        <dbReference type="EMBL" id="MDI9094458.1"/>
    </source>
</evidence>
<proteinExistence type="predicted"/>
<dbReference type="GeneID" id="92274102"/>
<evidence type="ECO:0000313" key="3">
    <source>
        <dbReference type="EMBL" id="MBW3115969.1"/>
    </source>
</evidence>
<organism evidence="5 6">
    <name type="scientific">Providencia rettgeri</name>
    <dbReference type="NCBI Taxonomy" id="587"/>
    <lineage>
        <taxon>Bacteria</taxon>
        <taxon>Pseudomonadati</taxon>
        <taxon>Pseudomonadota</taxon>
        <taxon>Gammaproteobacteria</taxon>
        <taxon>Enterobacterales</taxon>
        <taxon>Morganellaceae</taxon>
        <taxon>Providencia</taxon>
    </lineage>
</organism>
<reference evidence="2" key="2">
    <citation type="submission" date="2020-05" db="EMBL/GenBank/DDBJ databases">
        <authorList>
            <person name="Delgado-Blas J."/>
        </authorList>
    </citation>
    <scope>NUCLEOTIDE SEQUENCE</scope>
    <source>
        <strain evidence="2">BB1453</strain>
    </source>
</reference>
<evidence type="ECO:0000256" key="1">
    <source>
        <dbReference type="SAM" id="SignalP"/>
    </source>
</evidence>
<dbReference type="InterPro" id="IPR009468">
    <property type="entry name" value="DUF1090"/>
</dbReference>
<reference evidence="5 6" key="1">
    <citation type="submission" date="2017-07" db="EMBL/GenBank/DDBJ databases">
        <title>blaIMP-27 on transferable plasmids in Proteus mirabilis and Providencia rettgeri.</title>
        <authorList>
            <person name="Potter R."/>
        </authorList>
    </citation>
    <scope>NUCLEOTIDE SEQUENCE [LARGE SCALE GENOMIC DNA]</scope>
    <source>
        <strain evidence="5 6">PR1</strain>
    </source>
</reference>
<feature type="signal peptide" evidence="1">
    <location>
        <begin position="1"/>
        <end position="20"/>
    </location>
</feature>
<reference evidence="4" key="4">
    <citation type="submission" date="2022-10" db="EMBL/GenBank/DDBJ databases">
        <title>Bacterial isolates recovered from the One Health project in Brazil.</title>
        <authorList>
            <person name="Valiatti T.B."/>
            <person name="Santos F."/>
            <person name="Cayo R."/>
            <person name="Gales A.C."/>
        </authorList>
    </citation>
    <scope>NUCLEOTIDE SEQUENCE</scope>
    <source>
        <strain evidence="4">PVR188</strain>
    </source>
</reference>
<dbReference type="Proteomes" id="UP000834611">
    <property type="component" value="Unassembled WGS sequence"/>
</dbReference>
<dbReference type="EMBL" id="JAHWLI010000012">
    <property type="protein sequence ID" value="MBW3115969.1"/>
    <property type="molecule type" value="Genomic_DNA"/>
</dbReference>
<sequence>MKKILLIILSTLIIPVSAQAGYQYYGCDKKIYQLEKQLKYAKMHGNRNRVAGLERAISNVQNNCYDHYSGATGPTKLNHRYSFTEADRLEQQIEALQDEIERLKAAKN</sequence>
<keyword evidence="1" id="KW-0732">Signal</keyword>
<reference evidence="3" key="3">
    <citation type="submission" date="2021-07" db="EMBL/GenBank/DDBJ databases">
        <authorList>
            <person name="Stanton E."/>
        </authorList>
    </citation>
    <scope>NUCLEOTIDE SEQUENCE</scope>
    <source>
        <strain evidence="3">2021EL-01139</strain>
    </source>
</reference>
<dbReference type="EMBL" id="NOWC01000019">
    <property type="protein sequence ID" value="OZS73666.1"/>
    <property type="molecule type" value="Genomic_DNA"/>
</dbReference>
<evidence type="ECO:0000313" key="6">
    <source>
        <dbReference type="Proteomes" id="UP000216001"/>
    </source>
</evidence>
<evidence type="ECO:0000313" key="2">
    <source>
        <dbReference type="EMBL" id="CAB5698730.1"/>
    </source>
</evidence>
<name>A0A2A5Q9N4_PRORE</name>
<dbReference type="Proteomes" id="UP000216001">
    <property type="component" value="Unassembled WGS sequence"/>
</dbReference>
<dbReference type="RefSeq" id="WP_004261735.1">
    <property type="nucleotide sequence ID" value="NZ_ABDWLN020000022.1"/>
</dbReference>
<dbReference type="EMBL" id="CAHPSF010000006">
    <property type="protein sequence ID" value="CAB5698730.1"/>
    <property type="molecule type" value="Genomic_DNA"/>
</dbReference>
<dbReference type="AlphaFoldDB" id="A0A2A5Q9N4"/>
<comment type="caution">
    <text evidence="5">The sequence shown here is derived from an EMBL/GenBank/DDBJ whole genome shotgun (WGS) entry which is preliminary data.</text>
</comment>
<feature type="chain" id="PRO_5011920031" evidence="1">
    <location>
        <begin position="21"/>
        <end position="108"/>
    </location>
</feature>
<protein>
    <submittedName>
        <fullName evidence="5">DUF1090 domain-containing protein</fullName>
    </submittedName>
    <submittedName>
        <fullName evidence="3">DUF1090 family protein</fullName>
    </submittedName>
    <submittedName>
        <fullName evidence="2">Protein of uncharacterized function (DUF1090)</fullName>
    </submittedName>
</protein>
<accession>A0A2A5Q9N4</accession>